<dbReference type="EMBL" id="LAZR01044734">
    <property type="protein sequence ID" value="KKL03930.1"/>
    <property type="molecule type" value="Genomic_DNA"/>
</dbReference>
<reference evidence="1" key="1">
    <citation type="journal article" date="2015" name="Nature">
        <title>Complex archaea that bridge the gap between prokaryotes and eukaryotes.</title>
        <authorList>
            <person name="Spang A."/>
            <person name="Saw J.H."/>
            <person name="Jorgensen S.L."/>
            <person name="Zaremba-Niedzwiedzka K."/>
            <person name="Martijn J."/>
            <person name="Lind A.E."/>
            <person name="van Eijk R."/>
            <person name="Schleper C."/>
            <person name="Guy L."/>
            <person name="Ettema T.J."/>
        </authorList>
    </citation>
    <scope>NUCLEOTIDE SEQUENCE</scope>
</reference>
<proteinExistence type="predicted"/>
<comment type="caution">
    <text evidence="1">The sequence shown here is derived from an EMBL/GenBank/DDBJ whole genome shotgun (WGS) entry which is preliminary data.</text>
</comment>
<gene>
    <name evidence="1" type="ORF">LCGC14_2621240</name>
</gene>
<sequence>MRIFGLTDLGKKVASTKEGDDEEMRTLQYLRENKTGTDSELEVVGGEGYVLRR</sequence>
<feature type="non-terminal residue" evidence="1">
    <location>
        <position position="53"/>
    </location>
</feature>
<accession>A0A0F9A365</accession>
<name>A0A0F9A365_9ZZZZ</name>
<organism evidence="1">
    <name type="scientific">marine sediment metagenome</name>
    <dbReference type="NCBI Taxonomy" id="412755"/>
    <lineage>
        <taxon>unclassified sequences</taxon>
        <taxon>metagenomes</taxon>
        <taxon>ecological metagenomes</taxon>
    </lineage>
</organism>
<evidence type="ECO:0000313" key="1">
    <source>
        <dbReference type="EMBL" id="KKL03930.1"/>
    </source>
</evidence>
<dbReference type="AlphaFoldDB" id="A0A0F9A365"/>
<protein>
    <submittedName>
        <fullName evidence="1">Uncharacterized protein</fullName>
    </submittedName>
</protein>